<gene>
    <name evidence="1" type="ORF">GQF01_18910</name>
</gene>
<dbReference type="AlphaFoldDB" id="A0A6L8V4F7"/>
<organism evidence="1 2">
    <name type="scientific">Paenibacillus silvestris</name>
    <dbReference type="NCBI Taxonomy" id="2606219"/>
    <lineage>
        <taxon>Bacteria</taxon>
        <taxon>Bacillati</taxon>
        <taxon>Bacillota</taxon>
        <taxon>Bacilli</taxon>
        <taxon>Bacillales</taxon>
        <taxon>Paenibacillaceae</taxon>
        <taxon>Paenibacillus</taxon>
    </lineage>
</organism>
<reference evidence="1 2" key="1">
    <citation type="submission" date="2019-12" db="EMBL/GenBank/DDBJ databases">
        <title>Paenibacillus sp. nov. sp. isolated from soil.</title>
        <authorList>
            <person name="Kim J."/>
            <person name="Jeong S.E."/>
            <person name="Jung H.S."/>
            <person name="Jeon C.O."/>
        </authorList>
    </citation>
    <scope>NUCLEOTIDE SEQUENCE [LARGE SCALE GENOMIC DNA]</scope>
    <source>
        <strain evidence="1 2">5J-6</strain>
    </source>
</reference>
<dbReference type="RefSeq" id="WP_161408321.1">
    <property type="nucleotide sequence ID" value="NZ_WTUZ01000021.1"/>
</dbReference>
<dbReference type="Proteomes" id="UP000481087">
    <property type="component" value="Unassembled WGS sequence"/>
</dbReference>
<evidence type="ECO:0000313" key="1">
    <source>
        <dbReference type="EMBL" id="MZQ84189.1"/>
    </source>
</evidence>
<protein>
    <submittedName>
        <fullName evidence="1">Uncharacterized protein</fullName>
    </submittedName>
</protein>
<keyword evidence="2" id="KW-1185">Reference proteome</keyword>
<comment type="caution">
    <text evidence="1">The sequence shown here is derived from an EMBL/GenBank/DDBJ whole genome shotgun (WGS) entry which is preliminary data.</text>
</comment>
<accession>A0A6L8V4F7</accession>
<evidence type="ECO:0000313" key="2">
    <source>
        <dbReference type="Proteomes" id="UP000481087"/>
    </source>
</evidence>
<name>A0A6L8V4F7_9BACL</name>
<dbReference type="EMBL" id="WTUZ01000021">
    <property type="protein sequence ID" value="MZQ84189.1"/>
    <property type="molecule type" value="Genomic_DNA"/>
</dbReference>
<sequence>MSKNPIDFLAVVRSCIPQEAEIVQLQQQGNPAAILYADVDGDGSPEITAMYRFLDNQYLFSIKDYSGNWFPIASAATGGIRGVTDFAAAPVSRREGWDVIIGWQQEGRGAEAGCELDIIQWTSSGFQRMIPPGTTYNHLEIEDMPTREGQDGLCELALWVKEQDQAYQVQTYRWEPYRLVPTQDVHPYYFQRVSRYYEDLVRDHPEEPAYRSLLEDAKKKVGGEGGK</sequence>
<proteinExistence type="predicted"/>